<feature type="transmembrane region" description="Helical" evidence="1">
    <location>
        <begin position="100"/>
        <end position="122"/>
    </location>
</feature>
<keyword evidence="1" id="KW-0472">Membrane</keyword>
<keyword evidence="1" id="KW-0812">Transmembrane</keyword>
<evidence type="ECO:0000313" key="3">
    <source>
        <dbReference type="Proteomes" id="UP000782843"/>
    </source>
</evidence>
<reference evidence="2" key="2">
    <citation type="journal article" date="2021" name="Microbiome">
        <title>Successional dynamics and alternative stable states in a saline activated sludge microbial community over 9 years.</title>
        <authorList>
            <person name="Wang Y."/>
            <person name="Ye J."/>
            <person name="Ju F."/>
            <person name="Liu L."/>
            <person name="Boyd J.A."/>
            <person name="Deng Y."/>
            <person name="Parks D.H."/>
            <person name="Jiang X."/>
            <person name="Yin X."/>
            <person name="Woodcroft B.J."/>
            <person name="Tyson G.W."/>
            <person name="Hugenholtz P."/>
            <person name="Polz M.F."/>
            <person name="Zhang T."/>
        </authorList>
    </citation>
    <scope>NUCLEOTIDE SEQUENCE</scope>
    <source>
        <strain evidence="2">HKST-UBA10</strain>
    </source>
</reference>
<keyword evidence="1" id="KW-1133">Transmembrane helix</keyword>
<sequence>MTHRSEQIGSVEEKEILISKKMHESLKDENFSSFNTVMLHPSITFDTQNDNENIIILVRKAFVTNIGWIIRAIIMILLPILIYPSILAAGFDPSDYLDSALIILIIFGWYLFTYTISVMEVYRWYYNVLMVTNERLIDIDFNPMFRRRISEANLENIEDVTETIPNFLGNIFNYGNLEIQTAAEKREFEFLSAPRPTWLRDKIMDLASIRKNILED</sequence>
<feature type="transmembrane region" description="Helical" evidence="1">
    <location>
        <begin position="68"/>
        <end position="88"/>
    </location>
</feature>
<evidence type="ECO:0000313" key="2">
    <source>
        <dbReference type="EMBL" id="MCA9381812.1"/>
    </source>
</evidence>
<dbReference type="Proteomes" id="UP000782843">
    <property type="component" value="Unassembled WGS sequence"/>
</dbReference>
<reference evidence="2" key="1">
    <citation type="submission" date="2020-04" db="EMBL/GenBank/DDBJ databases">
        <authorList>
            <person name="Zhang T."/>
        </authorList>
    </citation>
    <scope>NUCLEOTIDE SEQUENCE</scope>
    <source>
        <strain evidence="2">HKST-UBA10</strain>
    </source>
</reference>
<protein>
    <recommendedName>
        <fullName evidence="4">DUF304 domain-containing protein</fullName>
    </recommendedName>
</protein>
<evidence type="ECO:0000256" key="1">
    <source>
        <dbReference type="SAM" id="Phobius"/>
    </source>
</evidence>
<evidence type="ECO:0008006" key="4">
    <source>
        <dbReference type="Google" id="ProtNLM"/>
    </source>
</evidence>
<proteinExistence type="predicted"/>
<dbReference type="EMBL" id="JAGQLG010000006">
    <property type="protein sequence ID" value="MCA9381812.1"/>
    <property type="molecule type" value="Genomic_DNA"/>
</dbReference>
<gene>
    <name evidence="2" type="ORF">KC660_00195</name>
</gene>
<comment type="caution">
    <text evidence="2">The sequence shown here is derived from an EMBL/GenBank/DDBJ whole genome shotgun (WGS) entry which is preliminary data.</text>
</comment>
<dbReference type="AlphaFoldDB" id="A0A955L2S2"/>
<name>A0A955L2S2_9BACT</name>
<organism evidence="2 3">
    <name type="scientific">Candidatus Dojkabacteria bacterium</name>
    <dbReference type="NCBI Taxonomy" id="2099670"/>
    <lineage>
        <taxon>Bacteria</taxon>
        <taxon>Candidatus Dojkabacteria</taxon>
    </lineage>
</organism>
<accession>A0A955L2S2</accession>